<gene>
    <name evidence="1" type="ORF">GCM10023191_061120</name>
</gene>
<evidence type="ECO:0000313" key="1">
    <source>
        <dbReference type="EMBL" id="GAA4505443.1"/>
    </source>
</evidence>
<dbReference type="Proteomes" id="UP001500503">
    <property type="component" value="Unassembled WGS sequence"/>
</dbReference>
<evidence type="ECO:0008006" key="3">
    <source>
        <dbReference type="Google" id="ProtNLM"/>
    </source>
</evidence>
<sequence length="130" mass="14476">MDDRTRASLHQISDNYHERLAELRKMQQDVQNVTATARTRDGSVSVEVGAQGQLRDIRLGPRAYERMNPQRLARTIMELAGEATQEASGRARQITAAFLPEELAARLRDGEEDLGAFLPDAPSFKDDLPG</sequence>
<dbReference type="SUPFAM" id="SSF82607">
    <property type="entry name" value="YbaB-like"/>
    <property type="match status" value="1"/>
</dbReference>
<dbReference type="Pfam" id="PF02575">
    <property type="entry name" value="YbaB_DNA_bd"/>
    <property type="match status" value="1"/>
</dbReference>
<proteinExistence type="predicted"/>
<keyword evidence="2" id="KW-1185">Reference proteome</keyword>
<dbReference type="RefSeq" id="WP_345469686.1">
    <property type="nucleotide sequence ID" value="NZ_BAABHF010000038.1"/>
</dbReference>
<dbReference type="InterPro" id="IPR036894">
    <property type="entry name" value="YbaB-like_sf"/>
</dbReference>
<name>A0ABP8QLY6_9ACTN</name>
<comment type="caution">
    <text evidence="1">The sequence shown here is derived from an EMBL/GenBank/DDBJ whole genome shotgun (WGS) entry which is preliminary data.</text>
</comment>
<protein>
    <recommendedName>
        <fullName evidence="3">YbaB/EbfC family nucleoid-associated protein</fullName>
    </recommendedName>
</protein>
<dbReference type="Gene3D" id="3.30.1310.10">
    <property type="entry name" value="Nucleoid-associated protein YbaB-like domain"/>
    <property type="match status" value="1"/>
</dbReference>
<organism evidence="1 2">
    <name type="scientific">Actinoallomurus oryzae</name>
    <dbReference type="NCBI Taxonomy" id="502180"/>
    <lineage>
        <taxon>Bacteria</taxon>
        <taxon>Bacillati</taxon>
        <taxon>Actinomycetota</taxon>
        <taxon>Actinomycetes</taxon>
        <taxon>Streptosporangiales</taxon>
        <taxon>Thermomonosporaceae</taxon>
        <taxon>Actinoallomurus</taxon>
    </lineage>
</organism>
<accession>A0ABP8QLY6</accession>
<evidence type="ECO:0000313" key="2">
    <source>
        <dbReference type="Proteomes" id="UP001500503"/>
    </source>
</evidence>
<reference evidence="2" key="1">
    <citation type="journal article" date="2019" name="Int. J. Syst. Evol. Microbiol.">
        <title>The Global Catalogue of Microorganisms (GCM) 10K type strain sequencing project: providing services to taxonomists for standard genome sequencing and annotation.</title>
        <authorList>
            <consortium name="The Broad Institute Genomics Platform"/>
            <consortium name="The Broad Institute Genome Sequencing Center for Infectious Disease"/>
            <person name="Wu L."/>
            <person name="Ma J."/>
        </authorList>
    </citation>
    <scope>NUCLEOTIDE SEQUENCE [LARGE SCALE GENOMIC DNA]</scope>
    <source>
        <strain evidence="2">JCM 17933</strain>
    </source>
</reference>
<dbReference type="EMBL" id="BAABHF010000038">
    <property type="protein sequence ID" value="GAA4505443.1"/>
    <property type="molecule type" value="Genomic_DNA"/>
</dbReference>
<dbReference type="InterPro" id="IPR004401">
    <property type="entry name" value="YbaB/EbfC"/>
</dbReference>